<organism evidence="1 2">
    <name type="scientific">Gordonia phage Lilbeanie</name>
    <dbReference type="NCBI Taxonomy" id="2794947"/>
    <lineage>
        <taxon>Viruses</taxon>
        <taxon>Duplodnaviria</taxon>
        <taxon>Heunggongvirae</taxon>
        <taxon>Uroviricota</taxon>
        <taxon>Caudoviricetes</taxon>
        <taxon>Stackebrandtviridae</taxon>
        <taxon>Lilbeanievirus</taxon>
        <taxon>Lilbeanievirus lilbeanie</taxon>
    </lineage>
</organism>
<reference evidence="1 2" key="1">
    <citation type="submission" date="2020-12" db="EMBL/GenBank/DDBJ databases">
        <authorList>
            <person name="Mahalingham V.A."/>
            <person name="Abad L.A."/>
            <person name="Dennis E.A."/>
            <person name="Alston T.C."/>
            <person name="Buckley J.R."/>
            <person name="Cao N.T."/>
            <person name="Cole K.B."/>
            <person name="Davis H.C."/>
            <person name="Fisher D.E."/>
            <person name="Jennings A.R."/>
            <person name="Litwin A.R."/>
            <person name="McCartney J.B."/>
            <person name="Mitchell K.E."/>
            <person name="Nasser J.B."/>
            <person name="Paudel P."/>
            <person name="Richoux S.A."/>
            <person name="Sisung K.L."/>
            <person name="Smith M.L."/>
            <person name="Sonnier C.R."/>
            <person name="Underwood K.G."/>
            <person name="Hunter C.W."/>
            <person name="Gottschalck B.A."/>
            <person name="Wiggina Z.F."/>
            <person name="Spears T.J."/>
            <person name="Hancock A.M."/>
            <person name="Gissendanner C.R."/>
            <person name="Findley A.M."/>
            <person name="Garlena R.A."/>
            <person name="Russell D.A."/>
            <person name="Jacobs-Sera D."/>
            <person name="Hatfull G.F."/>
        </authorList>
    </citation>
    <scope>NUCLEOTIDE SEQUENCE [LARGE SCALE GENOMIC DNA]</scope>
</reference>
<evidence type="ECO:0000313" key="1">
    <source>
        <dbReference type="EMBL" id="QPO17134.1"/>
    </source>
</evidence>
<gene>
    <name evidence="1" type="primary">56</name>
    <name evidence="1" type="ORF">SEA_LILBEANIE_56</name>
</gene>
<name>A0A7T1KSB0_9CAUD</name>
<proteinExistence type="predicted"/>
<evidence type="ECO:0000313" key="2">
    <source>
        <dbReference type="Proteomes" id="UP000594820"/>
    </source>
</evidence>
<sequence length="109" mass="11264">MNLAAPDELTPDVLSARSNLAIEMMLNSAQIGVILAETEAGDRSPTVCSHMCLVYAYAVLLAGIDGPAALADPELSNALRDGFDNYPKAVRQAAAQASATALQTMGASL</sequence>
<dbReference type="Proteomes" id="UP000594820">
    <property type="component" value="Segment"/>
</dbReference>
<dbReference type="RefSeq" id="YP_010002617.1">
    <property type="nucleotide sequence ID" value="NC_053246.1"/>
</dbReference>
<keyword evidence="2" id="KW-1185">Reference proteome</keyword>
<protein>
    <submittedName>
        <fullName evidence="1">Uncharacterized protein</fullName>
    </submittedName>
</protein>
<dbReference type="EMBL" id="MW314850">
    <property type="protein sequence ID" value="QPO17134.1"/>
    <property type="molecule type" value="Genomic_DNA"/>
</dbReference>
<dbReference type="KEGG" id="vg:63027168"/>
<accession>A0A7T1KSB0</accession>
<dbReference type="GeneID" id="63027168"/>